<feature type="compositionally biased region" description="Basic and acidic residues" evidence="1">
    <location>
        <begin position="22"/>
        <end position="37"/>
    </location>
</feature>
<feature type="compositionally biased region" description="Low complexity" evidence="1">
    <location>
        <begin position="53"/>
        <end position="67"/>
    </location>
</feature>
<protein>
    <submittedName>
        <fullName evidence="2">Pollen-specific leucine-rich repeat extensin-like protein 3</fullName>
    </submittedName>
</protein>
<accession>A0AAX6GFC8</accession>
<evidence type="ECO:0000313" key="3">
    <source>
        <dbReference type="Proteomes" id="UP001140949"/>
    </source>
</evidence>
<sequence>MDTASSVADPSTDDSSSSRVLPELRHASSSSDARDSPPLEDESPPRLLTSDEVPSVSPRSPTVRSFL</sequence>
<comment type="caution">
    <text evidence="2">The sequence shown here is derived from an EMBL/GenBank/DDBJ whole genome shotgun (WGS) entry which is preliminary data.</text>
</comment>
<gene>
    <name evidence="2" type="ORF">M6B38_370120</name>
</gene>
<feature type="region of interest" description="Disordered" evidence="1">
    <location>
        <begin position="1"/>
        <end position="67"/>
    </location>
</feature>
<reference evidence="2" key="2">
    <citation type="submission" date="2023-04" db="EMBL/GenBank/DDBJ databases">
        <authorList>
            <person name="Bruccoleri R.E."/>
            <person name="Oakeley E.J."/>
            <person name="Faust A.-M."/>
            <person name="Dessus-Babus S."/>
            <person name="Altorfer M."/>
            <person name="Burckhardt D."/>
            <person name="Oertli M."/>
            <person name="Naumann U."/>
            <person name="Petersen F."/>
            <person name="Wong J."/>
        </authorList>
    </citation>
    <scope>NUCLEOTIDE SEQUENCE</scope>
    <source>
        <strain evidence="2">GSM-AAB239-AS_SAM_17_03QT</strain>
        <tissue evidence="2">Leaf</tissue>
    </source>
</reference>
<dbReference type="AlphaFoldDB" id="A0AAX6GFC8"/>
<evidence type="ECO:0000256" key="1">
    <source>
        <dbReference type="SAM" id="MobiDB-lite"/>
    </source>
</evidence>
<reference evidence="2" key="1">
    <citation type="journal article" date="2023" name="GigaByte">
        <title>Genome assembly of the bearded iris, Iris pallida Lam.</title>
        <authorList>
            <person name="Bruccoleri R.E."/>
            <person name="Oakeley E.J."/>
            <person name="Faust A.M.E."/>
            <person name="Altorfer M."/>
            <person name="Dessus-Babus S."/>
            <person name="Burckhardt D."/>
            <person name="Oertli M."/>
            <person name="Naumann U."/>
            <person name="Petersen F."/>
            <person name="Wong J."/>
        </authorList>
    </citation>
    <scope>NUCLEOTIDE SEQUENCE</scope>
    <source>
        <strain evidence="2">GSM-AAB239-AS_SAM_17_03QT</strain>
    </source>
</reference>
<dbReference type="EMBL" id="JANAVB010020597">
    <property type="protein sequence ID" value="KAJ6827005.1"/>
    <property type="molecule type" value="Genomic_DNA"/>
</dbReference>
<evidence type="ECO:0000313" key="2">
    <source>
        <dbReference type="EMBL" id="KAJ6827005.1"/>
    </source>
</evidence>
<organism evidence="2 3">
    <name type="scientific">Iris pallida</name>
    <name type="common">Sweet iris</name>
    <dbReference type="NCBI Taxonomy" id="29817"/>
    <lineage>
        <taxon>Eukaryota</taxon>
        <taxon>Viridiplantae</taxon>
        <taxon>Streptophyta</taxon>
        <taxon>Embryophyta</taxon>
        <taxon>Tracheophyta</taxon>
        <taxon>Spermatophyta</taxon>
        <taxon>Magnoliopsida</taxon>
        <taxon>Liliopsida</taxon>
        <taxon>Asparagales</taxon>
        <taxon>Iridaceae</taxon>
        <taxon>Iridoideae</taxon>
        <taxon>Irideae</taxon>
        <taxon>Iris</taxon>
    </lineage>
</organism>
<dbReference type="Proteomes" id="UP001140949">
    <property type="component" value="Unassembled WGS sequence"/>
</dbReference>
<keyword evidence="3" id="KW-1185">Reference proteome</keyword>
<proteinExistence type="predicted"/>
<feature type="compositionally biased region" description="Polar residues" evidence="1">
    <location>
        <begin position="1"/>
        <end position="19"/>
    </location>
</feature>
<name>A0AAX6GFC8_IRIPA</name>